<evidence type="ECO:0000313" key="1">
    <source>
        <dbReference type="EMBL" id="OGC15740.1"/>
    </source>
</evidence>
<sequence length="95" mass="11044">MNAQEEVLIKKFKRFLDDVKISKPEHLFQLEDKVIKEITRIAETHTSDEAKIVILEIREYLFSHSEINTEPHIKPLLKSFQYSIEGAISTALCCL</sequence>
<name>A0A1F4S5Q6_UNCSA</name>
<proteinExistence type="predicted"/>
<evidence type="ECO:0000313" key="2">
    <source>
        <dbReference type="Proteomes" id="UP000177905"/>
    </source>
</evidence>
<dbReference type="Proteomes" id="UP000177905">
    <property type="component" value="Unassembled WGS sequence"/>
</dbReference>
<protein>
    <submittedName>
        <fullName evidence="1">Uncharacterized protein</fullName>
    </submittedName>
</protein>
<organism evidence="1 2">
    <name type="scientific">candidate division WOR-1 bacterium RIFOXYB2_FULL_36_35</name>
    <dbReference type="NCBI Taxonomy" id="1802578"/>
    <lineage>
        <taxon>Bacteria</taxon>
        <taxon>Bacillati</taxon>
        <taxon>Saganbacteria</taxon>
    </lineage>
</organism>
<accession>A0A1F4S5Q6</accession>
<dbReference type="AlphaFoldDB" id="A0A1F4S5Q6"/>
<dbReference type="EMBL" id="MEUA01000017">
    <property type="protein sequence ID" value="OGC15740.1"/>
    <property type="molecule type" value="Genomic_DNA"/>
</dbReference>
<comment type="caution">
    <text evidence="1">The sequence shown here is derived from an EMBL/GenBank/DDBJ whole genome shotgun (WGS) entry which is preliminary data.</text>
</comment>
<reference evidence="1 2" key="1">
    <citation type="journal article" date="2016" name="Nat. Commun.">
        <title>Thousands of microbial genomes shed light on interconnected biogeochemical processes in an aquifer system.</title>
        <authorList>
            <person name="Anantharaman K."/>
            <person name="Brown C.T."/>
            <person name="Hug L.A."/>
            <person name="Sharon I."/>
            <person name="Castelle C.J."/>
            <person name="Probst A.J."/>
            <person name="Thomas B.C."/>
            <person name="Singh A."/>
            <person name="Wilkins M.J."/>
            <person name="Karaoz U."/>
            <person name="Brodie E.L."/>
            <person name="Williams K.H."/>
            <person name="Hubbard S.S."/>
            <person name="Banfield J.F."/>
        </authorList>
    </citation>
    <scope>NUCLEOTIDE SEQUENCE [LARGE SCALE GENOMIC DNA]</scope>
</reference>
<gene>
    <name evidence="1" type="ORF">A2290_05310</name>
</gene>